<comment type="caution">
    <text evidence="2">The sequence shown here is derived from an EMBL/GenBank/DDBJ whole genome shotgun (WGS) entry which is preliminary data.</text>
</comment>
<gene>
    <name evidence="2" type="ORF">BU072_12665</name>
</gene>
<feature type="transmembrane region" description="Helical" evidence="1">
    <location>
        <begin position="257"/>
        <end position="274"/>
    </location>
</feature>
<feature type="transmembrane region" description="Helical" evidence="1">
    <location>
        <begin position="121"/>
        <end position="138"/>
    </location>
</feature>
<dbReference type="OrthoDB" id="1821221at2"/>
<evidence type="ECO:0000313" key="3">
    <source>
        <dbReference type="Proteomes" id="UP000241209"/>
    </source>
</evidence>
<keyword evidence="1" id="KW-1133">Transmembrane helix</keyword>
<dbReference type="EMBL" id="PZFK01000040">
    <property type="protein sequence ID" value="PTI27900.1"/>
    <property type="molecule type" value="Genomic_DNA"/>
</dbReference>
<dbReference type="Proteomes" id="UP000241209">
    <property type="component" value="Unassembled WGS sequence"/>
</dbReference>
<dbReference type="InterPro" id="IPR045691">
    <property type="entry name" value="DUF6056"/>
</dbReference>
<proteinExistence type="predicted"/>
<keyword evidence="1" id="KW-0812">Transmembrane</keyword>
<feature type="transmembrane region" description="Helical" evidence="1">
    <location>
        <begin position="150"/>
        <end position="167"/>
    </location>
</feature>
<evidence type="ECO:0008006" key="4">
    <source>
        <dbReference type="Google" id="ProtNLM"/>
    </source>
</evidence>
<dbReference type="GeneID" id="64115930"/>
<evidence type="ECO:0000313" key="2">
    <source>
        <dbReference type="EMBL" id="PTI27900.1"/>
    </source>
</evidence>
<feature type="transmembrane region" description="Helical" evidence="1">
    <location>
        <begin position="310"/>
        <end position="329"/>
    </location>
</feature>
<evidence type="ECO:0000256" key="1">
    <source>
        <dbReference type="SAM" id="Phobius"/>
    </source>
</evidence>
<keyword evidence="1" id="KW-0472">Membrane</keyword>
<feature type="transmembrane region" description="Helical" evidence="1">
    <location>
        <begin position="63"/>
        <end position="86"/>
    </location>
</feature>
<feature type="transmembrane region" description="Helical" evidence="1">
    <location>
        <begin position="196"/>
        <end position="217"/>
    </location>
</feature>
<feature type="transmembrane region" description="Helical" evidence="1">
    <location>
        <begin position="98"/>
        <end position="115"/>
    </location>
</feature>
<feature type="transmembrane region" description="Helical" evidence="1">
    <location>
        <begin position="366"/>
        <end position="386"/>
    </location>
</feature>
<sequence>MYKDFKIKFKHHLIVALFFLILSSIIPLTGDDWTWKSQMGISRLNTLFHNYNGRYFSNIIEIIFVRFTILRIVAMTLISTFLVYLIYKSSSIKSGTTFMIYILFLVFLMPVSVFSQTFGWIAGYVNYVISALSILYFIHLYRNKRESKVNVSKVILLFILSLLSMLIVEHVSLYLITISLIYNISYVIKHKKLNKIYFCSLIGFVVGFFTMFTNEIYTSVLTGNSSYQSINRDSNFILKSLNIYINQMTQFFFTENTLLLLVTSIALLIITVFISKNKLINMIIVSIFFMSLCITLFYRNIVSQDYIYKLVPSIMLLLLLIGLLAFIIVNFKGTSYYKNLMFNYSSMIFLTLPFFVISPYGPRCTFASMIFLILIILDLIQYIIDLKHIYDSFITLNINKYIHAFIFIMLALTYIFPVSINKYVEITRDYYVEHMEQHQKVLRLKKVPFPEYHQFPNPNDDVYMTRFYKEIHNVPKDTKLITE</sequence>
<accession>A0A2T4PQE2</accession>
<dbReference type="Pfam" id="PF19528">
    <property type="entry name" value="DUF6056"/>
    <property type="match status" value="1"/>
</dbReference>
<organism evidence="2 3">
    <name type="scientific">Mammaliicoccus vitulinus</name>
    <dbReference type="NCBI Taxonomy" id="71237"/>
    <lineage>
        <taxon>Bacteria</taxon>
        <taxon>Bacillati</taxon>
        <taxon>Bacillota</taxon>
        <taxon>Bacilli</taxon>
        <taxon>Bacillales</taxon>
        <taxon>Staphylococcaceae</taxon>
        <taxon>Mammaliicoccus</taxon>
    </lineage>
</organism>
<feature type="transmembrane region" description="Helical" evidence="1">
    <location>
        <begin position="12"/>
        <end position="30"/>
    </location>
</feature>
<name>A0A2T4PQE2_9STAP</name>
<dbReference type="RefSeq" id="WP_107557392.1">
    <property type="nucleotide sequence ID" value="NZ_BMDF01000003.1"/>
</dbReference>
<protein>
    <recommendedName>
        <fullName evidence="4">Glucosyl transferase GtrII</fullName>
    </recommendedName>
</protein>
<feature type="transmembrane region" description="Helical" evidence="1">
    <location>
        <begin position="398"/>
        <end position="416"/>
    </location>
</feature>
<reference evidence="2 3" key="1">
    <citation type="journal article" date="2016" name="Front. Microbiol.">
        <title>Comprehensive Phylogenetic Analysis of Bovine Non-aureus Staphylococci Species Based on Whole-Genome Sequencing.</title>
        <authorList>
            <person name="Naushad S."/>
            <person name="Barkema H.W."/>
            <person name="Luby C."/>
            <person name="Condas L.A."/>
            <person name="Nobrega D.B."/>
            <person name="Carson D.A."/>
            <person name="De Buck J."/>
        </authorList>
    </citation>
    <scope>NUCLEOTIDE SEQUENCE [LARGE SCALE GENOMIC DNA]</scope>
    <source>
        <strain evidence="2 3">SNUC 2204</strain>
    </source>
</reference>
<feature type="transmembrane region" description="Helical" evidence="1">
    <location>
        <begin position="341"/>
        <end position="360"/>
    </location>
</feature>
<feature type="transmembrane region" description="Helical" evidence="1">
    <location>
        <begin position="279"/>
        <end position="298"/>
    </location>
</feature>
<dbReference type="AlphaFoldDB" id="A0A2T4PQE2"/>